<reference evidence="1 2" key="2">
    <citation type="journal article" date="2022" name="Mol. Ecol. Resour.">
        <title>The genomes of chicory, endive, great burdock and yacon provide insights into Asteraceae paleo-polyploidization history and plant inulin production.</title>
        <authorList>
            <person name="Fan W."/>
            <person name="Wang S."/>
            <person name="Wang H."/>
            <person name="Wang A."/>
            <person name="Jiang F."/>
            <person name="Liu H."/>
            <person name="Zhao H."/>
            <person name="Xu D."/>
            <person name="Zhang Y."/>
        </authorList>
    </citation>
    <scope>NUCLEOTIDE SEQUENCE [LARGE SCALE GENOMIC DNA]</scope>
    <source>
        <strain evidence="2">cv. Niubang</strain>
    </source>
</reference>
<evidence type="ECO:0000313" key="1">
    <source>
        <dbReference type="EMBL" id="KAI3681224.1"/>
    </source>
</evidence>
<protein>
    <submittedName>
        <fullName evidence="1">Uncharacterized protein</fullName>
    </submittedName>
</protein>
<evidence type="ECO:0000313" key="2">
    <source>
        <dbReference type="Proteomes" id="UP001055879"/>
    </source>
</evidence>
<reference evidence="2" key="1">
    <citation type="journal article" date="2022" name="Mol. Ecol. Resour.">
        <title>The genomes of chicory, endive, great burdock and yacon provide insights into Asteraceae palaeo-polyploidization history and plant inulin production.</title>
        <authorList>
            <person name="Fan W."/>
            <person name="Wang S."/>
            <person name="Wang H."/>
            <person name="Wang A."/>
            <person name="Jiang F."/>
            <person name="Liu H."/>
            <person name="Zhao H."/>
            <person name="Xu D."/>
            <person name="Zhang Y."/>
        </authorList>
    </citation>
    <scope>NUCLEOTIDE SEQUENCE [LARGE SCALE GENOMIC DNA]</scope>
    <source>
        <strain evidence="2">cv. Niubang</strain>
    </source>
</reference>
<accession>A0ACB8Y8N4</accession>
<sequence length="70" mass="8348">MSQANSPGFDWFHDHDHKKIKTCQKYIWKKKEVAYYEVKYLEALCKGKKARGFTTEEVDWANSSSDKMRK</sequence>
<organism evidence="1 2">
    <name type="scientific">Arctium lappa</name>
    <name type="common">Greater burdock</name>
    <name type="synonym">Lappa major</name>
    <dbReference type="NCBI Taxonomy" id="4217"/>
    <lineage>
        <taxon>Eukaryota</taxon>
        <taxon>Viridiplantae</taxon>
        <taxon>Streptophyta</taxon>
        <taxon>Embryophyta</taxon>
        <taxon>Tracheophyta</taxon>
        <taxon>Spermatophyta</taxon>
        <taxon>Magnoliopsida</taxon>
        <taxon>eudicotyledons</taxon>
        <taxon>Gunneridae</taxon>
        <taxon>Pentapetalae</taxon>
        <taxon>asterids</taxon>
        <taxon>campanulids</taxon>
        <taxon>Asterales</taxon>
        <taxon>Asteraceae</taxon>
        <taxon>Carduoideae</taxon>
        <taxon>Cardueae</taxon>
        <taxon>Arctiinae</taxon>
        <taxon>Arctium</taxon>
    </lineage>
</organism>
<name>A0ACB8Y8N4_ARCLA</name>
<comment type="caution">
    <text evidence="1">The sequence shown here is derived from an EMBL/GenBank/DDBJ whole genome shotgun (WGS) entry which is preliminary data.</text>
</comment>
<dbReference type="Proteomes" id="UP001055879">
    <property type="component" value="Linkage Group LG13"/>
</dbReference>
<keyword evidence="2" id="KW-1185">Reference proteome</keyword>
<proteinExistence type="predicted"/>
<gene>
    <name evidence="1" type="ORF">L6452_36011</name>
</gene>
<dbReference type="EMBL" id="CM042059">
    <property type="protein sequence ID" value="KAI3681224.1"/>
    <property type="molecule type" value="Genomic_DNA"/>
</dbReference>